<dbReference type="Proteomes" id="UP000610862">
    <property type="component" value="Unassembled WGS sequence"/>
</dbReference>
<dbReference type="Gene3D" id="3.30.70.2330">
    <property type="match status" value="1"/>
</dbReference>
<evidence type="ECO:0000259" key="3">
    <source>
        <dbReference type="Pfam" id="PF08797"/>
    </source>
</evidence>
<dbReference type="GO" id="GO:0008270">
    <property type="term" value="F:zinc ion binding"/>
    <property type="evidence" value="ECO:0007669"/>
    <property type="project" value="InterPro"/>
</dbReference>
<comment type="caution">
    <text evidence="4">The sequence shown here is derived from an EMBL/GenBank/DDBJ whole genome shotgun (WGS) entry which is preliminary data.</text>
</comment>
<evidence type="ECO:0000313" key="4">
    <source>
        <dbReference type="EMBL" id="MBC8568838.1"/>
    </source>
</evidence>
<reference evidence="4" key="1">
    <citation type="submission" date="2020-08" db="EMBL/GenBank/DDBJ databases">
        <title>Genome public.</title>
        <authorList>
            <person name="Liu C."/>
            <person name="Sun Q."/>
        </authorList>
    </citation>
    <scope>NUCLEOTIDE SEQUENCE</scope>
    <source>
        <strain evidence="4">NSJ-24</strain>
    </source>
</reference>
<dbReference type="GO" id="GO:0003676">
    <property type="term" value="F:nucleic acid binding"/>
    <property type="evidence" value="ECO:0007669"/>
    <property type="project" value="InterPro"/>
</dbReference>
<keyword evidence="1" id="KW-0479">Metal-binding</keyword>
<name>A0A926E9C9_9FIRM</name>
<protein>
    <submittedName>
        <fullName evidence="4">HIRAN domain-containing protein</fullName>
    </submittedName>
</protein>
<keyword evidence="2" id="KW-0378">Hydrolase</keyword>
<accession>A0A926E9C9</accession>
<dbReference type="EMBL" id="JACRTA010000003">
    <property type="protein sequence ID" value="MBC8568838.1"/>
    <property type="molecule type" value="Genomic_DNA"/>
</dbReference>
<proteinExistence type="predicted"/>
<gene>
    <name evidence="4" type="ORF">H8692_08715</name>
</gene>
<feature type="domain" description="HIRAN" evidence="3">
    <location>
        <begin position="3"/>
        <end position="56"/>
    </location>
</feature>
<sequence length="97" mass="10806">MKEMYITITGTSHYYGIDFIKSGMTVRLTKEPDNEYDKEAIAVKMQGLDKIGYVANSPYTVLGESVSAGRVYDKISMETEAEVLYVLPQGVICKVVL</sequence>
<evidence type="ECO:0000313" key="5">
    <source>
        <dbReference type="Proteomes" id="UP000610862"/>
    </source>
</evidence>
<dbReference type="RefSeq" id="WP_177268615.1">
    <property type="nucleotide sequence ID" value="NZ_JACRTA010000003.1"/>
</dbReference>
<keyword evidence="5" id="KW-1185">Reference proteome</keyword>
<dbReference type="GO" id="GO:0016818">
    <property type="term" value="F:hydrolase activity, acting on acid anhydrides, in phosphorus-containing anhydrides"/>
    <property type="evidence" value="ECO:0007669"/>
    <property type="project" value="InterPro"/>
</dbReference>
<organism evidence="4 5">
    <name type="scientific">Lentihominibacter hominis</name>
    <dbReference type="NCBI Taxonomy" id="2763645"/>
    <lineage>
        <taxon>Bacteria</taxon>
        <taxon>Bacillati</taxon>
        <taxon>Bacillota</taxon>
        <taxon>Clostridia</taxon>
        <taxon>Peptostreptococcales</taxon>
        <taxon>Anaerovoracaceae</taxon>
        <taxon>Lentihominibacter</taxon>
    </lineage>
</organism>
<evidence type="ECO:0000256" key="1">
    <source>
        <dbReference type="ARBA" id="ARBA00022723"/>
    </source>
</evidence>
<dbReference type="InterPro" id="IPR014905">
    <property type="entry name" value="HIRAN"/>
</dbReference>
<dbReference type="AlphaFoldDB" id="A0A926E9C9"/>
<evidence type="ECO:0000256" key="2">
    <source>
        <dbReference type="ARBA" id="ARBA00022801"/>
    </source>
</evidence>
<dbReference type="Pfam" id="PF08797">
    <property type="entry name" value="HIRAN"/>
    <property type="match status" value="1"/>
</dbReference>